<evidence type="ECO:0000256" key="7">
    <source>
        <dbReference type="ARBA" id="ARBA00023002"/>
    </source>
</evidence>
<feature type="transmembrane region" description="Helical" evidence="23">
    <location>
        <begin position="12"/>
        <end position="29"/>
    </location>
</feature>
<dbReference type="InterPro" id="IPR001129">
    <property type="entry name" value="Membr-assoc_MAPEG"/>
</dbReference>
<dbReference type="GO" id="GO:0004602">
    <property type="term" value="F:glutathione peroxidase activity"/>
    <property type="evidence" value="ECO:0007669"/>
    <property type="project" value="TreeGrafter"/>
</dbReference>
<evidence type="ECO:0000256" key="2">
    <source>
        <dbReference type="ARBA" id="ARBA00010459"/>
    </source>
</evidence>
<name>A0AAD9QZZ2_ACRCE</name>
<evidence type="ECO:0000256" key="9">
    <source>
        <dbReference type="ARBA" id="ARBA00023128"/>
    </source>
</evidence>
<keyword evidence="4 23" id="KW-0812">Transmembrane</keyword>
<comment type="catalytic activity">
    <reaction evidence="18">
        <text>leukotriene C4 = leukotriene A4 + glutathione</text>
        <dbReference type="Rhea" id="RHEA:17617"/>
        <dbReference type="ChEBI" id="CHEBI:57463"/>
        <dbReference type="ChEBI" id="CHEBI:57925"/>
        <dbReference type="ChEBI" id="CHEBI:57973"/>
        <dbReference type="EC" id="4.4.1.20"/>
    </reaction>
    <physiologicalReaction direction="right-to-left" evidence="18">
        <dbReference type="Rhea" id="RHEA:17619"/>
    </physiologicalReaction>
</comment>
<evidence type="ECO:0000256" key="19">
    <source>
        <dbReference type="ARBA" id="ARBA00051411"/>
    </source>
</evidence>
<dbReference type="InterPro" id="IPR023352">
    <property type="entry name" value="MAPEG-like_dom_sf"/>
</dbReference>
<keyword evidence="8" id="KW-0443">Lipid metabolism</keyword>
<comment type="caution">
    <text evidence="24">The sequence shown here is derived from an EMBL/GenBank/DDBJ whole genome shotgun (WGS) entry which is preliminary data.</text>
</comment>
<evidence type="ECO:0000256" key="10">
    <source>
        <dbReference type="ARBA" id="ARBA00023136"/>
    </source>
</evidence>
<dbReference type="Pfam" id="PF01124">
    <property type="entry name" value="MAPEG"/>
    <property type="match status" value="1"/>
</dbReference>
<dbReference type="EMBL" id="JARQWQ010000007">
    <property type="protein sequence ID" value="KAK2570614.1"/>
    <property type="molecule type" value="Genomic_DNA"/>
</dbReference>
<evidence type="ECO:0000256" key="1">
    <source>
        <dbReference type="ARBA" id="ARBA00004374"/>
    </source>
</evidence>
<evidence type="ECO:0000256" key="8">
    <source>
        <dbReference type="ARBA" id="ARBA00023098"/>
    </source>
</evidence>
<evidence type="ECO:0000256" key="20">
    <source>
        <dbReference type="ARBA" id="ARBA00069748"/>
    </source>
</evidence>
<dbReference type="GO" id="GO:0004464">
    <property type="term" value="F:leukotriene-C4 synthase activity"/>
    <property type="evidence" value="ECO:0007669"/>
    <property type="project" value="UniProtKB-EC"/>
</dbReference>
<keyword evidence="12" id="KW-0456">Lyase</keyword>
<evidence type="ECO:0000256" key="18">
    <source>
        <dbReference type="ARBA" id="ARBA00049298"/>
    </source>
</evidence>
<protein>
    <recommendedName>
        <fullName evidence="20">Glutathione S-transferase 3, mitochondrial</fullName>
        <ecNumber evidence="16">4.4.1.20</ecNumber>
    </recommendedName>
    <alternativeName>
        <fullName evidence="21">Glutathione peroxidase MGST3</fullName>
    </alternativeName>
    <alternativeName>
        <fullName evidence="22">LTC4 synthase MGST3</fullName>
    </alternativeName>
</protein>
<evidence type="ECO:0000313" key="24">
    <source>
        <dbReference type="EMBL" id="KAK2570614.1"/>
    </source>
</evidence>
<gene>
    <name evidence="24" type="ORF">P5673_004298</name>
</gene>
<dbReference type="Gene3D" id="1.20.120.550">
    <property type="entry name" value="Membrane associated eicosanoid/glutathione metabolism-like domain"/>
    <property type="match status" value="1"/>
</dbReference>
<evidence type="ECO:0000256" key="3">
    <source>
        <dbReference type="ARBA" id="ARBA00022679"/>
    </source>
</evidence>
<keyword evidence="9" id="KW-0496">Mitochondrion</keyword>
<dbReference type="Proteomes" id="UP001249851">
    <property type="component" value="Unassembled WGS sequence"/>
</dbReference>
<feature type="transmembrane region" description="Helical" evidence="23">
    <location>
        <begin position="69"/>
        <end position="94"/>
    </location>
</feature>
<evidence type="ECO:0000256" key="22">
    <source>
        <dbReference type="ARBA" id="ARBA00076908"/>
    </source>
</evidence>
<organism evidence="24 25">
    <name type="scientific">Acropora cervicornis</name>
    <name type="common">Staghorn coral</name>
    <dbReference type="NCBI Taxonomy" id="6130"/>
    <lineage>
        <taxon>Eukaryota</taxon>
        <taxon>Metazoa</taxon>
        <taxon>Cnidaria</taxon>
        <taxon>Anthozoa</taxon>
        <taxon>Hexacorallia</taxon>
        <taxon>Scleractinia</taxon>
        <taxon>Astrocoeniina</taxon>
        <taxon>Acroporidae</taxon>
        <taxon>Acropora</taxon>
    </lineage>
</organism>
<comment type="pathway">
    <text evidence="14">Lipid metabolism; leukotriene C4 biosynthesis.</text>
</comment>
<comment type="catalytic activity">
    <reaction evidence="19">
        <text>15-deoxy-Delta(12,14)-prostaglandin J2 + glutathione = 15-deoxy-Delta(12,14)-prostaglandin J2-S-(R)-glutathione</text>
        <dbReference type="Rhea" id="RHEA:75963"/>
        <dbReference type="ChEBI" id="CHEBI:57925"/>
        <dbReference type="ChEBI" id="CHEBI:85236"/>
        <dbReference type="ChEBI" id="CHEBI:194498"/>
    </reaction>
    <physiologicalReaction direction="left-to-right" evidence="19">
        <dbReference type="Rhea" id="RHEA:75964"/>
    </physiologicalReaction>
</comment>
<evidence type="ECO:0000256" key="21">
    <source>
        <dbReference type="ARBA" id="ARBA00075145"/>
    </source>
</evidence>
<evidence type="ECO:0000256" key="13">
    <source>
        <dbReference type="ARBA" id="ARBA00023288"/>
    </source>
</evidence>
<dbReference type="SUPFAM" id="SSF161084">
    <property type="entry name" value="MAPEG domain-like"/>
    <property type="match status" value="1"/>
</dbReference>
<dbReference type="GO" id="GO:0005635">
    <property type="term" value="C:nuclear envelope"/>
    <property type="evidence" value="ECO:0007669"/>
    <property type="project" value="TreeGrafter"/>
</dbReference>
<dbReference type="AlphaFoldDB" id="A0AAD9QZZ2"/>
<dbReference type="FunFam" id="1.20.120.550:FF:000004">
    <property type="entry name" value="Microsomal glutathione S-transferase 3"/>
    <property type="match status" value="1"/>
</dbReference>
<comment type="catalytic activity">
    <reaction evidence="17">
        <text>(5S)-hydroperoxy-(6E,8Z,11Z,14Z)-eicosatetraenoate + 2 glutathione = (5S)-hydroxy-(6E,8Z,11Z,14Z)-eicosatetraenoate + glutathione disulfide + H2O</text>
        <dbReference type="Rhea" id="RHEA:48620"/>
        <dbReference type="ChEBI" id="CHEBI:15377"/>
        <dbReference type="ChEBI" id="CHEBI:57450"/>
        <dbReference type="ChEBI" id="CHEBI:57925"/>
        <dbReference type="ChEBI" id="CHEBI:58297"/>
        <dbReference type="ChEBI" id="CHEBI:90632"/>
    </reaction>
    <physiologicalReaction direction="left-to-right" evidence="17">
        <dbReference type="Rhea" id="RHEA:48621"/>
    </physiologicalReaction>
</comment>
<dbReference type="GO" id="GO:0005783">
    <property type="term" value="C:endoplasmic reticulum"/>
    <property type="evidence" value="ECO:0007669"/>
    <property type="project" value="TreeGrafter"/>
</dbReference>
<comment type="similarity">
    <text evidence="2">Belongs to the MAPEG family.</text>
</comment>
<dbReference type="GO" id="GO:0004364">
    <property type="term" value="F:glutathione transferase activity"/>
    <property type="evidence" value="ECO:0007669"/>
    <property type="project" value="TreeGrafter"/>
</dbReference>
<dbReference type="InterPro" id="IPR050997">
    <property type="entry name" value="MAPEG"/>
</dbReference>
<keyword evidence="5" id="KW-1000">Mitochondrion outer membrane</keyword>
<evidence type="ECO:0000256" key="4">
    <source>
        <dbReference type="ARBA" id="ARBA00022692"/>
    </source>
</evidence>
<proteinExistence type="inferred from homology"/>
<evidence type="ECO:0000256" key="15">
    <source>
        <dbReference type="ARBA" id="ARBA00037916"/>
    </source>
</evidence>
<keyword evidence="13" id="KW-0449">Lipoprotein</keyword>
<evidence type="ECO:0000256" key="17">
    <source>
        <dbReference type="ARBA" id="ARBA00043664"/>
    </source>
</evidence>
<evidence type="ECO:0000256" key="6">
    <source>
        <dbReference type="ARBA" id="ARBA00022989"/>
    </source>
</evidence>
<evidence type="ECO:0000256" key="11">
    <source>
        <dbReference type="ARBA" id="ARBA00023139"/>
    </source>
</evidence>
<dbReference type="GO" id="GO:0006629">
    <property type="term" value="P:lipid metabolic process"/>
    <property type="evidence" value="ECO:0007669"/>
    <property type="project" value="UniProtKB-KW"/>
</dbReference>
<evidence type="ECO:0000256" key="23">
    <source>
        <dbReference type="SAM" id="Phobius"/>
    </source>
</evidence>
<evidence type="ECO:0000256" key="16">
    <source>
        <dbReference type="ARBA" id="ARBA00039056"/>
    </source>
</evidence>
<keyword evidence="25" id="KW-1185">Reference proteome</keyword>
<evidence type="ECO:0000256" key="14">
    <source>
        <dbReference type="ARBA" id="ARBA00037884"/>
    </source>
</evidence>
<keyword evidence="6 23" id="KW-1133">Transmembrane helix</keyword>
<comment type="pathway">
    <text evidence="15">Lipid metabolism; arachidonate metabolism.</text>
</comment>
<evidence type="ECO:0000256" key="12">
    <source>
        <dbReference type="ARBA" id="ARBA00023239"/>
    </source>
</evidence>
<dbReference type="PANTHER" id="PTHR10250:SF26">
    <property type="entry name" value="GLUTATHIONE S-TRANSFERASE 3, MITOCHONDRIAL"/>
    <property type="match status" value="1"/>
</dbReference>
<keyword evidence="10 23" id="KW-0472">Membrane</keyword>
<dbReference type="EC" id="4.4.1.20" evidence="16"/>
<keyword evidence="3" id="KW-0808">Transferase</keyword>
<sequence>MATVVISKEYGYVVLTTVSSGVMMMYLASNVSRARKKFGIEYPRMYVDKEPIFNCYLRAHLNTVENYPIFLYLLLLGGLEHPITSSVAGMLWVVSRIFYAHGYYTGDPRKRMRGGFGYLGLLAMLGCTVKFGLRLLGAI</sequence>
<accession>A0AAD9QZZ2</accession>
<dbReference type="GO" id="GO:0006691">
    <property type="term" value="P:leukotriene metabolic process"/>
    <property type="evidence" value="ECO:0007669"/>
    <property type="project" value="UniProtKB-ARBA"/>
</dbReference>
<dbReference type="GO" id="GO:0005741">
    <property type="term" value="C:mitochondrial outer membrane"/>
    <property type="evidence" value="ECO:0007669"/>
    <property type="project" value="UniProtKB-SubCell"/>
</dbReference>
<comment type="subcellular location">
    <subcellularLocation>
        <location evidence="1">Mitochondrion outer membrane</location>
        <topology evidence="1">Multi-pass membrane protein</topology>
    </subcellularLocation>
</comment>
<keyword evidence="7" id="KW-0560">Oxidoreductase</keyword>
<reference evidence="24" key="1">
    <citation type="journal article" date="2023" name="G3 (Bethesda)">
        <title>Whole genome assembly and annotation of the endangered Caribbean coral Acropora cervicornis.</title>
        <authorList>
            <person name="Selwyn J.D."/>
            <person name="Vollmer S.V."/>
        </authorList>
    </citation>
    <scope>NUCLEOTIDE SEQUENCE</scope>
    <source>
        <strain evidence="24">K2</strain>
    </source>
</reference>
<evidence type="ECO:0000256" key="5">
    <source>
        <dbReference type="ARBA" id="ARBA00022787"/>
    </source>
</evidence>
<feature type="transmembrane region" description="Helical" evidence="23">
    <location>
        <begin position="115"/>
        <end position="133"/>
    </location>
</feature>
<dbReference type="PANTHER" id="PTHR10250">
    <property type="entry name" value="MICROSOMAL GLUTATHIONE S-TRANSFERASE"/>
    <property type="match status" value="1"/>
</dbReference>
<evidence type="ECO:0000313" key="25">
    <source>
        <dbReference type="Proteomes" id="UP001249851"/>
    </source>
</evidence>
<reference evidence="24" key="2">
    <citation type="journal article" date="2023" name="Science">
        <title>Genomic signatures of disease resistance in endangered staghorn corals.</title>
        <authorList>
            <person name="Vollmer S.V."/>
            <person name="Selwyn J.D."/>
            <person name="Despard B.A."/>
            <person name="Roesel C.L."/>
        </authorList>
    </citation>
    <scope>NUCLEOTIDE SEQUENCE</scope>
    <source>
        <strain evidence="24">K2</strain>
    </source>
</reference>
<keyword evidence="11" id="KW-0564">Palmitate</keyword>